<evidence type="ECO:0000256" key="3">
    <source>
        <dbReference type="ARBA" id="ARBA00022692"/>
    </source>
</evidence>
<evidence type="ECO:0000313" key="8">
    <source>
        <dbReference type="Proteomes" id="UP001189624"/>
    </source>
</evidence>
<dbReference type="AlphaFoldDB" id="A0AA86VEU4"/>
<feature type="transmembrane region" description="Helical" evidence="6">
    <location>
        <begin position="6"/>
        <end position="24"/>
    </location>
</feature>
<keyword evidence="5 6" id="KW-0472">Membrane</keyword>
<comment type="similarity">
    <text evidence="2">Belongs to the LIMR family.</text>
</comment>
<accession>A0AA86VEU4</accession>
<dbReference type="Proteomes" id="UP001189624">
    <property type="component" value="Chromosome 3"/>
</dbReference>
<keyword evidence="3 6" id="KW-0812">Transmembrane</keyword>
<keyword evidence="4 6" id="KW-1133">Transmembrane helix</keyword>
<dbReference type="PANTHER" id="PTHR21355">
    <property type="entry name" value="G-PROTEIN COUPLED RECEPTOR-ASSOCIATED PROTEIN LMBRD2"/>
    <property type="match status" value="1"/>
</dbReference>
<dbReference type="PANTHER" id="PTHR21355:SF18">
    <property type="entry name" value="LMBR1 INTEGRAL MEMBRANE-LIKE PROTEIN"/>
    <property type="match status" value="1"/>
</dbReference>
<evidence type="ECO:0000256" key="2">
    <source>
        <dbReference type="ARBA" id="ARBA00010487"/>
    </source>
</evidence>
<dbReference type="InterPro" id="IPR051584">
    <property type="entry name" value="GPCR-associated_LMBR1"/>
</dbReference>
<comment type="subcellular location">
    <subcellularLocation>
        <location evidence="1">Membrane</location>
        <topology evidence="1">Multi-pass membrane protein</topology>
    </subcellularLocation>
</comment>
<dbReference type="GO" id="GO:0016020">
    <property type="term" value="C:membrane"/>
    <property type="evidence" value="ECO:0007669"/>
    <property type="project" value="UniProtKB-SubCell"/>
</dbReference>
<name>A0AA86VEU4_9FABA</name>
<evidence type="ECO:0000313" key="7">
    <source>
        <dbReference type="EMBL" id="CAJ1938160.1"/>
    </source>
</evidence>
<proteinExistence type="inferred from homology"/>
<keyword evidence="8" id="KW-1185">Reference proteome</keyword>
<evidence type="ECO:0000256" key="6">
    <source>
        <dbReference type="SAM" id="Phobius"/>
    </source>
</evidence>
<reference evidence="7" key="1">
    <citation type="submission" date="2023-10" db="EMBL/GenBank/DDBJ databases">
        <authorList>
            <person name="Domelevo Entfellner J.-B."/>
        </authorList>
    </citation>
    <scope>NUCLEOTIDE SEQUENCE</scope>
</reference>
<sequence>MWVFYMISLPLTVGMVLFTLRYYAAPRVPRYVLFTVGYTWLSSLSIIVLVPADIWTKPNAPQNTKSQFLMRKEVSEPVGLRTPETHNLSSGNLVMHSHIK</sequence>
<evidence type="ECO:0000256" key="1">
    <source>
        <dbReference type="ARBA" id="ARBA00004141"/>
    </source>
</evidence>
<organism evidence="7 8">
    <name type="scientific">Sphenostylis stenocarpa</name>
    <dbReference type="NCBI Taxonomy" id="92480"/>
    <lineage>
        <taxon>Eukaryota</taxon>
        <taxon>Viridiplantae</taxon>
        <taxon>Streptophyta</taxon>
        <taxon>Embryophyta</taxon>
        <taxon>Tracheophyta</taxon>
        <taxon>Spermatophyta</taxon>
        <taxon>Magnoliopsida</taxon>
        <taxon>eudicotyledons</taxon>
        <taxon>Gunneridae</taxon>
        <taxon>Pentapetalae</taxon>
        <taxon>rosids</taxon>
        <taxon>fabids</taxon>
        <taxon>Fabales</taxon>
        <taxon>Fabaceae</taxon>
        <taxon>Papilionoideae</taxon>
        <taxon>50 kb inversion clade</taxon>
        <taxon>NPAAA clade</taxon>
        <taxon>indigoferoid/millettioid clade</taxon>
        <taxon>Phaseoleae</taxon>
        <taxon>Sphenostylis</taxon>
    </lineage>
</organism>
<feature type="transmembrane region" description="Helical" evidence="6">
    <location>
        <begin position="31"/>
        <end position="52"/>
    </location>
</feature>
<dbReference type="Gramene" id="rna-AYBTSS11_LOCUS8412">
    <property type="protein sequence ID" value="CAJ1938160.1"/>
    <property type="gene ID" value="gene-AYBTSS11_LOCUS8412"/>
</dbReference>
<dbReference type="EMBL" id="OY731400">
    <property type="protein sequence ID" value="CAJ1938160.1"/>
    <property type="molecule type" value="Genomic_DNA"/>
</dbReference>
<evidence type="ECO:0000256" key="4">
    <source>
        <dbReference type="ARBA" id="ARBA00022989"/>
    </source>
</evidence>
<protein>
    <submittedName>
        <fullName evidence="7">Uncharacterized protein</fullName>
    </submittedName>
</protein>
<evidence type="ECO:0000256" key="5">
    <source>
        <dbReference type="ARBA" id="ARBA00023136"/>
    </source>
</evidence>
<gene>
    <name evidence="7" type="ORF">AYBTSS11_LOCUS8412</name>
</gene>